<organism evidence="1 2">
    <name type="scientific">Nitrosomonas aestuarii</name>
    <dbReference type="NCBI Taxonomy" id="52441"/>
    <lineage>
        <taxon>Bacteria</taxon>
        <taxon>Pseudomonadati</taxon>
        <taxon>Pseudomonadota</taxon>
        <taxon>Betaproteobacteria</taxon>
        <taxon>Nitrosomonadales</taxon>
        <taxon>Nitrosomonadaceae</taxon>
        <taxon>Nitrosomonas</taxon>
    </lineage>
</organism>
<evidence type="ECO:0000313" key="2">
    <source>
        <dbReference type="Proteomes" id="UP000199533"/>
    </source>
</evidence>
<keyword evidence="2" id="KW-1185">Reference proteome</keyword>
<protein>
    <submittedName>
        <fullName evidence="1">Transposase, IS5 family</fullName>
    </submittedName>
</protein>
<dbReference type="PANTHER" id="PTHR33803:SF3">
    <property type="entry name" value="BLL1974 PROTEIN"/>
    <property type="match status" value="1"/>
</dbReference>
<gene>
    <name evidence="1" type="ORF">SAMN05216302_101424</name>
</gene>
<reference evidence="2" key="1">
    <citation type="submission" date="2016-10" db="EMBL/GenBank/DDBJ databases">
        <authorList>
            <person name="Varghese N."/>
            <person name="Submissions S."/>
        </authorList>
    </citation>
    <scope>NUCLEOTIDE SEQUENCE [LARGE SCALE GENOMIC DNA]</scope>
    <source>
        <strain evidence="2">Nm69</strain>
    </source>
</reference>
<dbReference type="Proteomes" id="UP000199533">
    <property type="component" value="Unassembled WGS sequence"/>
</dbReference>
<evidence type="ECO:0000313" key="1">
    <source>
        <dbReference type="EMBL" id="SFK74118.1"/>
    </source>
</evidence>
<proteinExistence type="predicted"/>
<dbReference type="STRING" id="52441.SAMN05216302_101424"/>
<name>A0A1I4BZ99_9PROT</name>
<sequence length="128" mass="14653">MKKRVKAKKAVRRLRTIARTLIRELRRALPQHCLFDCYQQDFLLYEQVLNQQPKDKIKIYSLHEPKAYCIAKGKDHKAYEYGSKASIASTATSNIIVGVVSHEQNLHDSHTLLDILAHVEVSRGQAAK</sequence>
<dbReference type="AlphaFoldDB" id="A0A1I4BZ99"/>
<accession>A0A1I4BZ99</accession>
<dbReference type="EMBL" id="FOSP01000014">
    <property type="protein sequence ID" value="SFK74118.1"/>
    <property type="molecule type" value="Genomic_DNA"/>
</dbReference>
<dbReference type="PANTHER" id="PTHR33803">
    <property type="entry name" value="IS1478 TRANSPOSASE"/>
    <property type="match status" value="1"/>
</dbReference>